<name>A0ABD1IRM1_9TELE</name>
<evidence type="ECO:0000313" key="3">
    <source>
        <dbReference type="Proteomes" id="UP001591681"/>
    </source>
</evidence>
<accession>A0ABD1IRM1</accession>
<dbReference type="PANTHER" id="PTHR32193">
    <property type="entry name" value="REGULATOR OF CELL CYCLE RGCC"/>
    <property type="match status" value="1"/>
</dbReference>
<dbReference type="InterPro" id="IPR029252">
    <property type="entry name" value="RGCC"/>
</dbReference>
<organism evidence="2 3">
    <name type="scientific">Coilia grayii</name>
    <name type="common">Gray's grenadier anchovy</name>
    <dbReference type="NCBI Taxonomy" id="363190"/>
    <lineage>
        <taxon>Eukaryota</taxon>
        <taxon>Metazoa</taxon>
        <taxon>Chordata</taxon>
        <taxon>Craniata</taxon>
        <taxon>Vertebrata</taxon>
        <taxon>Euteleostomi</taxon>
        <taxon>Actinopterygii</taxon>
        <taxon>Neopterygii</taxon>
        <taxon>Teleostei</taxon>
        <taxon>Clupei</taxon>
        <taxon>Clupeiformes</taxon>
        <taxon>Clupeoidei</taxon>
        <taxon>Engraulidae</taxon>
        <taxon>Coilinae</taxon>
        <taxon>Coilia</taxon>
    </lineage>
</organism>
<dbReference type="EMBL" id="JBHFQA010000024">
    <property type="protein sequence ID" value="KAL2077464.1"/>
    <property type="molecule type" value="Genomic_DNA"/>
</dbReference>
<protein>
    <recommendedName>
        <fullName evidence="4">Regulator of cell cycle RGCC-like</fullName>
    </recommendedName>
</protein>
<feature type="compositionally biased region" description="Polar residues" evidence="1">
    <location>
        <begin position="67"/>
        <end position="78"/>
    </location>
</feature>
<gene>
    <name evidence="2" type="ORF">ACEWY4_026968</name>
</gene>
<evidence type="ECO:0000313" key="2">
    <source>
        <dbReference type="EMBL" id="KAL2077464.1"/>
    </source>
</evidence>
<reference evidence="2 3" key="1">
    <citation type="submission" date="2024-09" db="EMBL/GenBank/DDBJ databases">
        <title>A chromosome-level genome assembly of Gray's grenadier anchovy, Coilia grayii.</title>
        <authorList>
            <person name="Fu Z."/>
        </authorList>
    </citation>
    <scope>NUCLEOTIDE SEQUENCE [LARGE SCALE GENOMIC DNA]</scope>
    <source>
        <strain evidence="2">G4</strain>
        <tissue evidence="2">Muscle</tissue>
    </source>
</reference>
<feature type="region of interest" description="Disordered" evidence="1">
    <location>
        <begin position="51"/>
        <end position="101"/>
    </location>
</feature>
<dbReference type="Proteomes" id="UP001591681">
    <property type="component" value="Unassembled WGS sequence"/>
</dbReference>
<evidence type="ECO:0008006" key="4">
    <source>
        <dbReference type="Google" id="ProtNLM"/>
    </source>
</evidence>
<comment type="caution">
    <text evidence="2">The sequence shown here is derived from an EMBL/GenBank/DDBJ whole genome shotgun (WGS) entry which is preliminary data.</text>
</comment>
<dbReference type="AlphaFoldDB" id="A0ABD1IRM1"/>
<dbReference type="PANTHER" id="PTHR32193:SF5">
    <property type="entry name" value="RGCC PROTEIN"/>
    <property type="match status" value="1"/>
</dbReference>
<proteinExistence type="predicted"/>
<sequence length="117" mass="12665">MSGQTFTEDLEMELGDLLQEFNDVVEELRVPSQSTPYVYGHLLNEAKRRTGLNDGVSDSGIEDSDCSSETSLGNSLNTSEEELNTAGMTAAPKAKLGDTGDLQSFIDNLDRELAETS</sequence>
<keyword evidence="3" id="KW-1185">Reference proteome</keyword>
<dbReference type="Pfam" id="PF15151">
    <property type="entry name" value="RGCC"/>
    <property type="match status" value="1"/>
</dbReference>
<evidence type="ECO:0000256" key="1">
    <source>
        <dbReference type="SAM" id="MobiDB-lite"/>
    </source>
</evidence>